<proteinExistence type="predicted"/>
<dbReference type="AlphaFoldDB" id="A0A4Y2E3M8"/>
<dbReference type="EMBL" id="BGPR01000484">
    <property type="protein sequence ID" value="GBM22648.1"/>
    <property type="molecule type" value="Genomic_DNA"/>
</dbReference>
<evidence type="ECO:0000313" key="2">
    <source>
        <dbReference type="Proteomes" id="UP000499080"/>
    </source>
</evidence>
<dbReference type="Proteomes" id="UP000499080">
    <property type="component" value="Unassembled WGS sequence"/>
</dbReference>
<sequence length="78" mass="8364">MYLSDGGCNCSSAEAGVLMAITSHGPTTPEGGANYHRQRASLSHYCTHQRNETPLTHPAGFHLCIRGALQWESGGHDI</sequence>
<name>A0A4Y2E3M8_ARAVE</name>
<keyword evidence="2" id="KW-1185">Reference proteome</keyword>
<reference evidence="1 2" key="1">
    <citation type="journal article" date="2019" name="Sci. Rep.">
        <title>Orb-weaving spider Araneus ventricosus genome elucidates the spidroin gene catalogue.</title>
        <authorList>
            <person name="Kono N."/>
            <person name="Nakamura H."/>
            <person name="Ohtoshi R."/>
            <person name="Moran D.A.P."/>
            <person name="Shinohara A."/>
            <person name="Yoshida Y."/>
            <person name="Fujiwara M."/>
            <person name="Mori M."/>
            <person name="Tomita M."/>
            <person name="Arakawa K."/>
        </authorList>
    </citation>
    <scope>NUCLEOTIDE SEQUENCE [LARGE SCALE GENOMIC DNA]</scope>
</reference>
<evidence type="ECO:0000313" key="1">
    <source>
        <dbReference type="EMBL" id="GBM22648.1"/>
    </source>
</evidence>
<protein>
    <submittedName>
        <fullName evidence="1">Uncharacterized protein</fullName>
    </submittedName>
</protein>
<accession>A0A4Y2E3M8</accession>
<comment type="caution">
    <text evidence="1">The sequence shown here is derived from an EMBL/GenBank/DDBJ whole genome shotgun (WGS) entry which is preliminary data.</text>
</comment>
<organism evidence="1 2">
    <name type="scientific">Araneus ventricosus</name>
    <name type="common">Orbweaver spider</name>
    <name type="synonym">Epeira ventricosa</name>
    <dbReference type="NCBI Taxonomy" id="182803"/>
    <lineage>
        <taxon>Eukaryota</taxon>
        <taxon>Metazoa</taxon>
        <taxon>Ecdysozoa</taxon>
        <taxon>Arthropoda</taxon>
        <taxon>Chelicerata</taxon>
        <taxon>Arachnida</taxon>
        <taxon>Araneae</taxon>
        <taxon>Araneomorphae</taxon>
        <taxon>Entelegynae</taxon>
        <taxon>Araneoidea</taxon>
        <taxon>Araneidae</taxon>
        <taxon>Araneus</taxon>
    </lineage>
</organism>
<gene>
    <name evidence="1" type="ORF">AVEN_144434_1</name>
</gene>